<feature type="signal peptide" evidence="1">
    <location>
        <begin position="1"/>
        <end position="24"/>
    </location>
</feature>
<name>A0A0V0GFX6_SOLCH</name>
<proteinExistence type="predicted"/>
<dbReference type="EMBL" id="GEDG01040196">
    <property type="protein sequence ID" value="JAP06826.1"/>
    <property type="molecule type" value="Transcribed_RNA"/>
</dbReference>
<accession>A0A0V0GFX6</accession>
<reference evidence="2" key="1">
    <citation type="submission" date="2015-12" db="EMBL/GenBank/DDBJ databases">
        <title>Gene expression during late stages of embryo sac development: a critical building block for successful pollen-pistil interactions.</title>
        <authorList>
            <person name="Liu Y."/>
            <person name="Joly V."/>
            <person name="Sabar M."/>
            <person name="Matton D.P."/>
        </authorList>
    </citation>
    <scope>NUCLEOTIDE SEQUENCE</scope>
</reference>
<protein>
    <submittedName>
        <fullName evidence="2">Putative ovule protein</fullName>
    </submittedName>
</protein>
<organism evidence="2">
    <name type="scientific">Solanum chacoense</name>
    <name type="common">Chaco potato</name>
    <dbReference type="NCBI Taxonomy" id="4108"/>
    <lineage>
        <taxon>Eukaryota</taxon>
        <taxon>Viridiplantae</taxon>
        <taxon>Streptophyta</taxon>
        <taxon>Embryophyta</taxon>
        <taxon>Tracheophyta</taxon>
        <taxon>Spermatophyta</taxon>
        <taxon>Magnoliopsida</taxon>
        <taxon>eudicotyledons</taxon>
        <taxon>Gunneridae</taxon>
        <taxon>Pentapetalae</taxon>
        <taxon>asterids</taxon>
        <taxon>lamiids</taxon>
        <taxon>Solanales</taxon>
        <taxon>Solanaceae</taxon>
        <taxon>Solanoideae</taxon>
        <taxon>Solaneae</taxon>
        <taxon>Solanum</taxon>
    </lineage>
</organism>
<dbReference type="AlphaFoldDB" id="A0A0V0GFX6"/>
<evidence type="ECO:0000313" key="2">
    <source>
        <dbReference type="EMBL" id="JAP06826.1"/>
    </source>
</evidence>
<feature type="chain" id="PRO_5006865300" evidence="1">
    <location>
        <begin position="25"/>
        <end position="60"/>
    </location>
</feature>
<evidence type="ECO:0000256" key="1">
    <source>
        <dbReference type="SAM" id="SignalP"/>
    </source>
</evidence>
<sequence>MVDLGGKGTFLLFILSSLISHLYQDRKEYICHFLYLFIKSGTCLQKKKISLLKLTCIGVH</sequence>
<keyword evidence="1" id="KW-0732">Signal</keyword>